<sequence>MSSPGVIDSTKFVSATSNGFQSYLDYMNRPEAVRTEAYDWYNVAMDDLKETNFDTYNYYMSNPEKTSALFSDSHDFLTPEQLEQTIQLFQQAQNNRSLMWQHVVSFDNAWLEKHGRYDPKTHTLDEEAVMNGTRSAMKELIHNEGMEGAVWTAAIHYNTDNIHVHIAMVEPVPTRKKYYPLDKNGNRLYSKKTGEVIWDYKGKLHQNNLERIKSQVASAIADQSEMLGKINDLSRQQVGKRDDLYHALRHDHKLQKSYDSIYQQLPSNRSLWKYNNNALGSVRPLIDQFIDDYIERYHSNEFKQLNDALDNAVFFYKETYGESRYDDFKENKLNDLKASLGNGLLKDMNAYYKANQTQAKLLVKYPNYPSSFHGRGRSLNHLNAAFEKSYHEQKNLRDYERMKEEIEYENNAEY</sequence>
<dbReference type="Pfam" id="PF18555">
    <property type="entry name" value="MobL"/>
    <property type="match status" value="1"/>
</dbReference>
<accession>A0A0V8E114</accession>
<dbReference type="InterPro" id="IPR041073">
    <property type="entry name" value="MobL"/>
</dbReference>
<protein>
    <submittedName>
        <fullName evidence="1">ATPase involved in DNA repair</fullName>
    </submittedName>
</protein>
<dbReference type="RefSeq" id="WP_058212068.1">
    <property type="nucleotide sequence ID" value="NZ_LKLU01000107.1"/>
</dbReference>
<comment type="caution">
    <text evidence="1">The sequence shown here is derived from an EMBL/GenBank/DDBJ whole genome shotgun (WGS) entry which is preliminary data.</text>
</comment>
<dbReference type="Proteomes" id="UP000053719">
    <property type="component" value="Unassembled WGS sequence"/>
</dbReference>
<dbReference type="InterPro" id="IPR048101">
    <property type="entry name" value="MobP2"/>
</dbReference>
<gene>
    <name evidence="1" type="ORF">M20_2047</name>
</gene>
<dbReference type="PATRIC" id="fig|1360.114.peg.1629"/>
<evidence type="ECO:0000313" key="2">
    <source>
        <dbReference type="Proteomes" id="UP000053719"/>
    </source>
</evidence>
<reference evidence="2" key="1">
    <citation type="submission" date="2015-10" db="EMBL/GenBank/DDBJ databases">
        <title>Draft Genome Sequences of 11 Lactococcus lactis subspecies cremoris strains.</title>
        <authorList>
            <person name="Wels M."/>
            <person name="Backus L."/>
            <person name="Boekhorst J."/>
            <person name="Dijkstra A."/>
            <person name="Beerthuizen M."/>
            <person name="Kelly W."/>
            <person name="Siezen R."/>
            <person name="Bachmann H."/>
            <person name="Van Hijum S."/>
        </authorList>
    </citation>
    <scope>NUCLEOTIDE SEQUENCE [LARGE SCALE GENOMIC DNA]</scope>
    <source>
        <strain evidence="2">M20</strain>
    </source>
</reference>
<evidence type="ECO:0000313" key="1">
    <source>
        <dbReference type="EMBL" id="KSU19428.1"/>
    </source>
</evidence>
<proteinExistence type="predicted"/>
<dbReference type="AlphaFoldDB" id="A0A0V8E114"/>
<dbReference type="EMBL" id="LKLU01000107">
    <property type="protein sequence ID" value="KSU19428.1"/>
    <property type="molecule type" value="Genomic_DNA"/>
</dbReference>
<name>A0A0V8E114_LACLL</name>
<dbReference type="NCBIfam" id="NF041498">
    <property type="entry name" value="MobP2"/>
    <property type="match status" value="1"/>
</dbReference>
<organism evidence="1 2">
    <name type="scientific">Lactococcus lactis subsp. lactis</name>
    <name type="common">Streptococcus lactis</name>
    <dbReference type="NCBI Taxonomy" id="1360"/>
    <lineage>
        <taxon>Bacteria</taxon>
        <taxon>Bacillati</taxon>
        <taxon>Bacillota</taxon>
        <taxon>Bacilli</taxon>
        <taxon>Lactobacillales</taxon>
        <taxon>Streptococcaceae</taxon>
        <taxon>Lactococcus</taxon>
    </lineage>
</organism>